<dbReference type="Pfam" id="PF12363">
    <property type="entry name" value="Phage_TAC_12"/>
    <property type="match status" value="1"/>
</dbReference>
<accession>A0A942TEG7</accession>
<evidence type="ECO:0000313" key="2">
    <source>
        <dbReference type="Proteomes" id="UP000681414"/>
    </source>
</evidence>
<comment type="caution">
    <text evidence="1">The sequence shown here is derived from an EMBL/GenBank/DDBJ whole genome shotgun (WGS) entry which is preliminary data.</text>
</comment>
<dbReference type="InterPro" id="IPR024410">
    <property type="entry name" value="Phage_TAC_12"/>
</dbReference>
<dbReference type="RefSeq" id="WP_213124555.1">
    <property type="nucleotide sequence ID" value="NZ_JAGYPG010000002.1"/>
</dbReference>
<dbReference type="EMBL" id="JAGYPG010000002">
    <property type="protein sequence ID" value="MBS4195328.1"/>
    <property type="molecule type" value="Genomic_DNA"/>
</dbReference>
<keyword evidence="2" id="KW-1185">Reference proteome</keyword>
<reference evidence="1 2" key="1">
    <citation type="submission" date="2021-05" db="EMBL/GenBank/DDBJ databases">
        <title>Novel Bacillus species.</title>
        <authorList>
            <person name="Liu G."/>
        </authorList>
    </citation>
    <scope>NUCLEOTIDE SEQUENCE [LARGE SCALE GENOMIC DNA]</scope>
    <source>
        <strain evidence="2">FJAT-49780</strain>
    </source>
</reference>
<gene>
    <name evidence="1" type="ORF">KHA97_09690</name>
</gene>
<evidence type="ECO:0000313" key="1">
    <source>
        <dbReference type="EMBL" id="MBS4195328.1"/>
    </source>
</evidence>
<dbReference type="AlphaFoldDB" id="A0A942TEG7"/>
<sequence length="121" mass="13621">MATFEINGKEYELKITYAAVKRLNNVHEGGSFELIGKAIAGDFETFPHIVHAGLLHTGENFSFATIETAIEEAIENEKLSLDDVMRISNEVVTQSFFYKPTVDKLTKKNPEMKKALEELLN</sequence>
<proteinExistence type="predicted"/>
<name>A0A942TEG7_9BACI</name>
<dbReference type="Proteomes" id="UP000681414">
    <property type="component" value="Unassembled WGS sequence"/>
</dbReference>
<organism evidence="1 2">
    <name type="scientific">Lederbergia citri</name>
    <dbReference type="NCBI Taxonomy" id="2833580"/>
    <lineage>
        <taxon>Bacteria</taxon>
        <taxon>Bacillati</taxon>
        <taxon>Bacillota</taxon>
        <taxon>Bacilli</taxon>
        <taxon>Bacillales</taxon>
        <taxon>Bacillaceae</taxon>
        <taxon>Lederbergia</taxon>
    </lineage>
</organism>
<evidence type="ECO:0008006" key="3">
    <source>
        <dbReference type="Google" id="ProtNLM"/>
    </source>
</evidence>
<protein>
    <recommendedName>
        <fullName evidence="3">Phage tail assembly chaperone protein, TAC</fullName>
    </recommendedName>
</protein>